<keyword evidence="5" id="KW-0274">FAD</keyword>
<dbReference type="InterPro" id="IPR023753">
    <property type="entry name" value="FAD/NAD-binding_dom"/>
</dbReference>
<reference evidence="13 14" key="1">
    <citation type="submission" date="2020-04" db="EMBL/GenBank/DDBJ databases">
        <title>Perkinsus olseni comparative genomics.</title>
        <authorList>
            <person name="Bogema D.R."/>
        </authorList>
    </citation>
    <scope>NUCLEOTIDE SEQUENCE [LARGE SCALE GENOMIC DNA]</scope>
    <source>
        <strain evidence="13">ATCC PRA-205</strain>
    </source>
</reference>
<dbReference type="Proteomes" id="UP000574390">
    <property type="component" value="Unassembled WGS sequence"/>
</dbReference>
<evidence type="ECO:0000256" key="7">
    <source>
        <dbReference type="ARBA" id="ARBA00022946"/>
    </source>
</evidence>
<dbReference type="GO" id="GO:0005743">
    <property type="term" value="C:mitochondrial inner membrane"/>
    <property type="evidence" value="ECO:0007669"/>
    <property type="project" value="UniProtKB-SubCell"/>
</dbReference>
<dbReference type="InterPro" id="IPR002048">
    <property type="entry name" value="EF_hand_dom"/>
</dbReference>
<sequence length="730" mass="81690">MRTISCLQSDLQGVGVEHHALDCLVHALQDFGEVWEEVECMLASSKYVRVSHLVPFIWEVSFFANFAWMSNMTPLEPGGKLVILGSGWGGYSLLKKLDTSKWDSVTLVSPRNYFLFTPLLPSVTVGTNEPRSIIEPLRKIVMKKNKKTGQQNTRYLEVDAKHLDLARKVCYCEDITSIKATDDLLEVPYDKLVVAVGAQPNTMGVPGVLEYTHFLKEMDHARLIRKNVLDSFETACTATSDERKRELLHFVVVGGGPTGVEFAAELRDFIREEISQAYWEVAHLAKVSVIQSAENILNTFDAAISRYATDHFKRIDIEVVKNSRVKAVEASAVVVQDMATKEEHRIPFGVCVWAAGIAPRPFTKDLISQLKDCQPENGRLLKTTPYLEVLGGKGDLFAIGDCAGVAEPELLPLAESLFDEADINKDGKISFEEYKVIYRKIRERFPLLQGAGPEERWKHHADTYNDGKPLEYLTHDLWEKVLANMQSSYKAMPATAQVASQQGKTVQYKLLWTVDLRRRNDKGMMSYVGGSRAVVQSPLAGNITGVSTFALWRGVYASKMVSWRCRHLVIWDWIKAHMYGRDLSKMIMSMRGGCKRKSIPGSKGQEADPLDGRAGAPWHRVWSVGRPTGNGYNTLEMTAEEKRQAAAEAAERRMKENQGRGLGSSEKAAQMTEAAKKQELIGRIREYYAARRLDPPLGLNLASVEQLRKHLDLLKSGKIDPASAVLENSV</sequence>
<keyword evidence="4" id="KW-0285">Flavoprotein</keyword>
<evidence type="ECO:0000256" key="9">
    <source>
        <dbReference type="ARBA" id="ARBA00023027"/>
    </source>
</evidence>
<dbReference type="PROSITE" id="PS50222">
    <property type="entry name" value="EF_HAND_2"/>
    <property type="match status" value="1"/>
</dbReference>
<feature type="domain" description="EF-hand" evidence="12">
    <location>
        <begin position="409"/>
        <end position="444"/>
    </location>
</feature>
<dbReference type="InterPro" id="IPR036188">
    <property type="entry name" value="FAD/NAD-bd_sf"/>
</dbReference>
<evidence type="ECO:0000256" key="11">
    <source>
        <dbReference type="ARBA" id="ARBA00049010"/>
    </source>
</evidence>
<dbReference type="InterPro" id="IPR011992">
    <property type="entry name" value="EF-hand-dom_pair"/>
</dbReference>
<keyword evidence="9" id="KW-0520">NAD</keyword>
<proteinExistence type="inferred from homology"/>
<dbReference type="InterPro" id="IPR018247">
    <property type="entry name" value="EF_Hand_1_Ca_BS"/>
</dbReference>
<evidence type="ECO:0000256" key="4">
    <source>
        <dbReference type="ARBA" id="ARBA00022630"/>
    </source>
</evidence>
<gene>
    <name evidence="13" type="ORF">FOZ62_023503</name>
</gene>
<accession>A0A7J6TZU6</accession>
<dbReference type="EMBL" id="JABANM010003491">
    <property type="protein sequence ID" value="KAF4750793.1"/>
    <property type="molecule type" value="Genomic_DNA"/>
</dbReference>
<dbReference type="InterPro" id="IPR045024">
    <property type="entry name" value="NDH-2"/>
</dbReference>
<dbReference type="InterPro" id="IPR054585">
    <property type="entry name" value="NDH2-like_C"/>
</dbReference>
<evidence type="ECO:0000256" key="8">
    <source>
        <dbReference type="ARBA" id="ARBA00023002"/>
    </source>
</evidence>
<comment type="caution">
    <text evidence="13">The sequence shown here is derived from an EMBL/GenBank/DDBJ whole genome shotgun (WGS) entry which is preliminary data.</text>
</comment>
<keyword evidence="6" id="KW-0106">Calcium</keyword>
<dbReference type="PRINTS" id="PR00368">
    <property type="entry name" value="FADPNR"/>
</dbReference>
<evidence type="ECO:0000256" key="3">
    <source>
        <dbReference type="ARBA" id="ARBA00012637"/>
    </source>
</evidence>
<organism evidence="13 14">
    <name type="scientific">Perkinsus olseni</name>
    <name type="common">Perkinsus atlanticus</name>
    <dbReference type="NCBI Taxonomy" id="32597"/>
    <lineage>
        <taxon>Eukaryota</taxon>
        <taxon>Sar</taxon>
        <taxon>Alveolata</taxon>
        <taxon>Perkinsozoa</taxon>
        <taxon>Perkinsea</taxon>
        <taxon>Perkinsida</taxon>
        <taxon>Perkinsidae</taxon>
        <taxon>Perkinsus</taxon>
    </lineage>
</organism>
<evidence type="ECO:0000259" key="12">
    <source>
        <dbReference type="PROSITE" id="PS50222"/>
    </source>
</evidence>
<dbReference type="SMART" id="SM00054">
    <property type="entry name" value="EFh"/>
    <property type="match status" value="1"/>
</dbReference>
<dbReference type="SUPFAM" id="SSF51905">
    <property type="entry name" value="FAD/NAD(P)-binding domain"/>
    <property type="match status" value="1"/>
</dbReference>
<dbReference type="Pfam" id="PF13202">
    <property type="entry name" value="EF-hand_5"/>
    <property type="match status" value="1"/>
</dbReference>
<dbReference type="PROSITE" id="PS00018">
    <property type="entry name" value="EF_HAND_1"/>
    <property type="match status" value="1"/>
</dbReference>
<dbReference type="PANTHER" id="PTHR43706:SF47">
    <property type="entry name" value="EXTERNAL NADH-UBIQUINONE OXIDOREDUCTASE 1, MITOCHONDRIAL-RELATED"/>
    <property type="match status" value="1"/>
</dbReference>
<dbReference type="Pfam" id="PF22366">
    <property type="entry name" value="NDH2_C"/>
    <property type="match status" value="1"/>
</dbReference>
<evidence type="ECO:0000313" key="14">
    <source>
        <dbReference type="Proteomes" id="UP000574390"/>
    </source>
</evidence>
<evidence type="ECO:0000256" key="2">
    <source>
        <dbReference type="ARBA" id="ARBA00005272"/>
    </source>
</evidence>
<evidence type="ECO:0000256" key="10">
    <source>
        <dbReference type="ARBA" id="ARBA00047599"/>
    </source>
</evidence>
<dbReference type="Gene3D" id="3.50.50.100">
    <property type="match status" value="2"/>
</dbReference>
<keyword evidence="8" id="KW-0560">Oxidoreductase</keyword>
<dbReference type="GO" id="GO:0050136">
    <property type="term" value="F:NADH dehydrogenase (quinone) (non-electrogenic) activity"/>
    <property type="evidence" value="ECO:0007669"/>
    <property type="project" value="UniProtKB-EC"/>
</dbReference>
<comment type="subcellular location">
    <subcellularLocation>
        <location evidence="1">Mitochondrion inner membrane</location>
        <topology evidence="1">Peripheral membrane protein</topology>
        <orientation evidence="1">Intermembrane side</orientation>
    </subcellularLocation>
</comment>
<dbReference type="GO" id="GO:0005509">
    <property type="term" value="F:calcium ion binding"/>
    <property type="evidence" value="ECO:0007669"/>
    <property type="project" value="InterPro"/>
</dbReference>
<protein>
    <recommendedName>
        <fullName evidence="3">NADH:ubiquinone reductase (non-electrogenic)</fullName>
        <ecNumber evidence="3">1.6.5.9</ecNumber>
    </recommendedName>
</protein>
<evidence type="ECO:0000256" key="1">
    <source>
        <dbReference type="ARBA" id="ARBA00004137"/>
    </source>
</evidence>
<keyword evidence="7" id="KW-0809">Transit peptide</keyword>
<evidence type="ECO:0000256" key="6">
    <source>
        <dbReference type="ARBA" id="ARBA00022837"/>
    </source>
</evidence>
<dbReference type="Pfam" id="PF07992">
    <property type="entry name" value="Pyr_redox_2"/>
    <property type="match status" value="1"/>
</dbReference>
<dbReference type="SUPFAM" id="SSF47473">
    <property type="entry name" value="EF-hand"/>
    <property type="match status" value="1"/>
</dbReference>
<dbReference type="AlphaFoldDB" id="A0A7J6TZU6"/>
<comment type="catalytic activity">
    <reaction evidence="11">
        <text>a ubiquinone + NADH + H(+) = a ubiquinol + NAD(+)</text>
        <dbReference type="Rhea" id="RHEA:23152"/>
        <dbReference type="Rhea" id="RHEA-COMP:9565"/>
        <dbReference type="Rhea" id="RHEA-COMP:9566"/>
        <dbReference type="ChEBI" id="CHEBI:15378"/>
        <dbReference type="ChEBI" id="CHEBI:16389"/>
        <dbReference type="ChEBI" id="CHEBI:17976"/>
        <dbReference type="ChEBI" id="CHEBI:57540"/>
        <dbReference type="ChEBI" id="CHEBI:57945"/>
    </reaction>
</comment>
<dbReference type="PANTHER" id="PTHR43706">
    <property type="entry name" value="NADH DEHYDROGENASE"/>
    <property type="match status" value="1"/>
</dbReference>
<evidence type="ECO:0000313" key="13">
    <source>
        <dbReference type="EMBL" id="KAF4750793.1"/>
    </source>
</evidence>
<name>A0A7J6TZU6_PEROL</name>
<comment type="catalytic activity">
    <reaction evidence="10">
        <text>a quinone + NADH + H(+) = a quinol + NAD(+)</text>
        <dbReference type="Rhea" id="RHEA:46160"/>
        <dbReference type="ChEBI" id="CHEBI:15378"/>
        <dbReference type="ChEBI" id="CHEBI:24646"/>
        <dbReference type="ChEBI" id="CHEBI:57540"/>
        <dbReference type="ChEBI" id="CHEBI:57945"/>
        <dbReference type="ChEBI" id="CHEBI:132124"/>
        <dbReference type="EC" id="1.6.5.9"/>
    </reaction>
</comment>
<comment type="similarity">
    <text evidence="2">Belongs to the NADH dehydrogenase family.</text>
</comment>
<evidence type="ECO:0000256" key="5">
    <source>
        <dbReference type="ARBA" id="ARBA00022827"/>
    </source>
</evidence>
<dbReference type="EC" id="1.6.5.9" evidence="3"/>